<dbReference type="InterPro" id="IPR000601">
    <property type="entry name" value="PKD_dom"/>
</dbReference>
<keyword evidence="5" id="KW-1185">Reference proteome</keyword>
<dbReference type="Proteomes" id="UP001059824">
    <property type="component" value="Chromosome"/>
</dbReference>
<keyword evidence="2" id="KW-0812">Transmembrane</keyword>
<organism evidence="4 5">
    <name type="scientific">Candidatus Mycosynbacter amalyticus</name>
    <dbReference type="NCBI Taxonomy" id="2665156"/>
    <lineage>
        <taxon>Bacteria</taxon>
        <taxon>Candidatus Saccharimonadota</taxon>
        <taxon>Candidatus Saccharimonadota incertae sedis</taxon>
        <taxon>Candidatus Mycosynbacter</taxon>
    </lineage>
</organism>
<dbReference type="PROSITE" id="PS50093">
    <property type="entry name" value="PKD"/>
    <property type="match status" value="1"/>
</dbReference>
<protein>
    <recommendedName>
        <fullName evidence="3">PKD domain-containing protein</fullName>
    </recommendedName>
</protein>
<feature type="transmembrane region" description="Helical" evidence="2">
    <location>
        <begin position="269"/>
        <end position="288"/>
    </location>
</feature>
<dbReference type="KEGG" id="mama:GII36_05485"/>
<feature type="compositionally biased region" description="Low complexity" evidence="1">
    <location>
        <begin position="56"/>
        <end position="74"/>
    </location>
</feature>
<evidence type="ECO:0000313" key="5">
    <source>
        <dbReference type="Proteomes" id="UP001059824"/>
    </source>
</evidence>
<dbReference type="InterPro" id="IPR035986">
    <property type="entry name" value="PKD_dom_sf"/>
</dbReference>
<gene>
    <name evidence="4" type="ORF">GII36_05485</name>
</gene>
<accession>A0A857MRM3</accession>
<evidence type="ECO:0000256" key="2">
    <source>
        <dbReference type="SAM" id="Phobius"/>
    </source>
</evidence>
<dbReference type="InterPro" id="IPR013783">
    <property type="entry name" value="Ig-like_fold"/>
</dbReference>
<keyword evidence="2" id="KW-0472">Membrane</keyword>
<sequence length="311" mass="32793">MIRYFTLSNQWARSILVGVCLLALNVFVYGGQVSALNPLPTPNPKPGSYGLQATKTQAPPTQGATITTPGGGATSTSPVTVSGICPTGLLVQVYNNGVMVGAVMCAGGSFSLQVSLFSGTNELSAIVYDDLGQAGPVSNIVTITYNATNFTAFGTLITLTSSYGRRSAAAGDVLTWPLQLTGGTGPYAFSIDWGDGGKPELKSQALAGVVNISHTYKKAGIYTVNITVTDVNGVSAFLQLVAVASGQVDGTQEQPKEEVKTQVVEKPTIMWVPTAIGIALLIPSYWLGRRSQMVSIRHKMMRERDDVKPKK</sequence>
<evidence type="ECO:0000256" key="1">
    <source>
        <dbReference type="SAM" id="MobiDB-lite"/>
    </source>
</evidence>
<dbReference type="EMBL" id="CP045921">
    <property type="protein sequence ID" value="QHN43270.1"/>
    <property type="molecule type" value="Genomic_DNA"/>
</dbReference>
<evidence type="ECO:0000313" key="4">
    <source>
        <dbReference type="EMBL" id="QHN43270.1"/>
    </source>
</evidence>
<feature type="region of interest" description="Disordered" evidence="1">
    <location>
        <begin position="44"/>
        <end position="74"/>
    </location>
</feature>
<reference evidence="4" key="1">
    <citation type="journal article" date="2021" name="Nat. Microbiol.">
        <title>Cocultivation of an ultrasmall environmental parasitic bacterium with lytic ability against bacteria associated with wastewater foams.</title>
        <authorList>
            <person name="Batinovic S."/>
            <person name="Rose J.J.A."/>
            <person name="Ratcliffe J."/>
            <person name="Seviour R.J."/>
            <person name="Petrovski S."/>
        </authorList>
    </citation>
    <scope>NUCLEOTIDE SEQUENCE</scope>
    <source>
        <strain evidence="4">JR1</strain>
    </source>
</reference>
<name>A0A857MRM3_9BACT</name>
<feature type="domain" description="PKD" evidence="3">
    <location>
        <begin position="186"/>
        <end position="233"/>
    </location>
</feature>
<evidence type="ECO:0000259" key="3">
    <source>
        <dbReference type="PROSITE" id="PS50093"/>
    </source>
</evidence>
<dbReference type="CDD" id="cd00146">
    <property type="entry name" value="PKD"/>
    <property type="match status" value="1"/>
</dbReference>
<dbReference type="Pfam" id="PF18911">
    <property type="entry name" value="PKD_4"/>
    <property type="match status" value="1"/>
</dbReference>
<dbReference type="Gene3D" id="2.60.40.10">
    <property type="entry name" value="Immunoglobulins"/>
    <property type="match status" value="2"/>
</dbReference>
<dbReference type="RefSeq" id="WP_260763282.1">
    <property type="nucleotide sequence ID" value="NZ_CP045921.1"/>
</dbReference>
<dbReference type="SUPFAM" id="SSF49299">
    <property type="entry name" value="PKD domain"/>
    <property type="match status" value="1"/>
</dbReference>
<proteinExistence type="predicted"/>
<dbReference type="AlphaFoldDB" id="A0A857MRM3"/>
<keyword evidence="2" id="KW-1133">Transmembrane helix</keyword>